<dbReference type="Pfam" id="PF26355">
    <property type="entry name" value="HTH_VMAP-M9"/>
    <property type="match status" value="1"/>
</dbReference>
<dbReference type="SMR" id="A0A9P1KCU0"/>
<evidence type="ECO:0000259" key="1">
    <source>
        <dbReference type="Pfam" id="PF26355"/>
    </source>
</evidence>
<proteinExistence type="predicted"/>
<protein>
    <recommendedName>
        <fullName evidence="1">vWA-MoxR associated protein N-terminal HTH domain-containing protein</fullName>
    </recommendedName>
</protein>
<accession>A0A9P1KCU0</accession>
<organism evidence="2 3">
    <name type="scientific">Limnospira indica PCC 8005</name>
    <dbReference type="NCBI Taxonomy" id="376219"/>
    <lineage>
        <taxon>Bacteria</taxon>
        <taxon>Bacillati</taxon>
        <taxon>Cyanobacteriota</taxon>
        <taxon>Cyanophyceae</taxon>
        <taxon>Oscillatoriophycideae</taxon>
        <taxon>Oscillatoriales</taxon>
        <taxon>Sirenicapillariaceae</taxon>
        <taxon>Limnospira</taxon>
    </lineage>
</organism>
<dbReference type="Proteomes" id="UP000032946">
    <property type="component" value="Chromosome"/>
</dbReference>
<gene>
    <name evidence="2" type="ORF">ARTHRO_10989</name>
</gene>
<dbReference type="EMBL" id="FO818640">
    <property type="protein sequence ID" value="CDM93316.1"/>
    <property type="molecule type" value="Genomic_DNA"/>
</dbReference>
<dbReference type="RefSeq" id="WP_006670104.1">
    <property type="nucleotide sequence ID" value="NZ_FO818640.1"/>
</dbReference>
<evidence type="ECO:0000313" key="3">
    <source>
        <dbReference type="Proteomes" id="UP000032946"/>
    </source>
</evidence>
<dbReference type="InterPro" id="IPR058651">
    <property type="entry name" value="HTH_VMAP-M9"/>
</dbReference>
<sequence length="260" mass="29884">MIVDEALVIVEAVLDYERLNDVQEVVFRQAWEGLSYREMAKSTGYAEDYLKDAGAKLWQMLTNAFGEKVKKGNLKSVLKRYLRRHQIIVHRNKVTGVNVIGTNLDSTRVVGNLYESNFCQADLYKAQSYEESEKQTNAESEKEFNYQSLTYSWNGWQFRSQAEVNIAEALDRADVLFFPNAKARLTTPDGKQNPSPHFLVCYKTKLGILAVDVDDRDRETNMDFLLQSQGICIVQHYDITECTEKPDLVVIEFLELLMQA</sequence>
<reference evidence="2 3" key="1">
    <citation type="submission" date="2014-02" db="EMBL/GenBank/DDBJ databases">
        <authorList>
            <person name="Genoscope - CEA"/>
        </authorList>
    </citation>
    <scope>NUCLEOTIDE SEQUENCE [LARGE SCALE GENOMIC DNA]</scope>
    <source>
        <strain evidence="2 3">PCC 8005</strain>
    </source>
</reference>
<dbReference type="AlphaFoldDB" id="A0A9P1KCU0"/>
<evidence type="ECO:0000313" key="2">
    <source>
        <dbReference type="EMBL" id="CDM93316.1"/>
    </source>
</evidence>
<keyword evidence="3" id="KW-1185">Reference proteome</keyword>
<name>A0A9P1KCU0_9CYAN</name>
<feature type="domain" description="vWA-MoxR associated protein N-terminal HTH" evidence="1">
    <location>
        <begin position="4"/>
        <end position="81"/>
    </location>
</feature>